<keyword evidence="1" id="KW-0547">Nucleotide-binding</keyword>
<feature type="domain" description="Elongation factor EFG" evidence="4">
    <location>
        <begin position="50"/>
        <end position="96"/>
    </location>
</feature>
<dbReference type="GO" id="GO:0005739">
    <property type="term" value="C:mitochondrion"/>
    <property type="evidence" value="ECO:0007669"/>
    <property type="project" value="TreeGrafter"/>
</dbReference>
<evidence type="ECO:0000313" key="6">
    <source>
        <dbReference type="Proteomes" id="UP000536275"/>
    </source>
</evidence>
<dbReference type="InterPro" id="IPR000640">
    <property type="entry name" value="EFG_V-like"/>
</dbReference>
<dbReference type="GO" id="GO:0003746">
    <property type="term" value="F:translation elongation factor activity"/>
    <property type="evidence" value="ECO:0007669"/>
    <property type="project" value="UniProtKB-KW"/>
</dbReference>
<evidence type="ECO:0000256" key="3">
    <source>
        <dbReference type="ARBA" id="ARBA00023134"/>
    </source>
</evidence>
<dbReference type="GO" id="GO:0032790">
    <property type="term" value="P:ribosome disassembly"/>
    <property type="evidence" value="ECO:0007669"/>
    <property type="project" value="TreeGrafter"/>
</dbReference>
<dbReference type="GO" id="GO:0005525">
    <property type="term" value="F:GTP binding"/>
    <property type="evidence" value="ECO:0007669"/>
    <property type="project" value="UniProtKB-KW"/>
</dbReference>
<keyword evidence="3" id="KW-0342">GTP-binding</keyword>
<name>A0A8H6F0E0_CANAX</name>
<dbReference type="PANTHER" id="PTHR43261">
    <property type="entry name" value="TRANSLATION ELONGATION FACTOR G-RELATED"/>
    <property type="match status" value="1"/>
</dbReference>
<protein>
    <submittedName>
        <fullName evidence="5">Elongation factor G C-terminus family protein</fullName>
    </submittedName>
</protein>
<evidence type="ECO:0000313" key="5">
    <source>
        <dbReference type="EMBL" id="KAF6063036.1"/>
    </source>
</evidence>
<dbReference type="EMBL" id="JABWAD010000061">
    <property type="protein sequence ID" value="KAF6063036.1"/>
    <property type="molecule type" value="Genomic_DNA"/>
</dbReference>
<keyword evidence="2" id="KW-0648">Protein biosynthesis</keyword>
<dbReference type="Proteomes" id="UP000536275">
    <property type="component" value="Unassembled WGS sequence"/>
</dbReference>
<comment type="caution">
    <text evidence="5">The sequence shown here is derived from an EMBL/GenBank/DDBJ whole genome shotgun (WGS) entry which is preliminary data.</text>
</comment>
<dbReference type="InterPro" id="IPR035649">
    <property type="entry name" value="EFG_V"/>
</dbReference>
<organism evidence="5 6">
    <name type="scientific">Candida albicans</name>
    <name type="common">Yeast</name>
    <dbReference type="NCBI Taxonomy" id="5476"/>
    <lineage>
        <taxon>Eukaryota</taxon>
        <taxon>Fungi</taxon>
        <taxon>Dikarya</taxon>
        <taxon>Ascomycota</taxon>
        <taxon>Saccharomycotina</taxon>
        <taxon>Pichiomycetes</taxon>
        <taxon>Debaryomycetaceae</taxon>
        <taxon>Candida/Lodderomyces clade</taxon>
        <taxon>Candida</taxon>
    </lineage>
</organism>
<dbReference type="GO" id="GO:0032543">
    <property type="term" value="P:mitochondrial translation"/>
    <property type="evidence" value="ECO:0007669"/>
    <property type="project" value="TreeGrafter"/>
</dbReference>
<evidence type="ECO:0000256" key="2">
    <source>
        <dbReference type="ARBA" id="ARBA00022917"/>
    </source>
</evidence>
<dbReference type="Pfam" id="PF00679">
    <property type="entry name" value="EFG_C"/>
    <property type="match status" value="1"/>
</dbReference>
<dbReference type="AlphaFoldDB" id="A0A8H6F0E0"/>
<reference evidence="5 6" key="1">
    <citation type="submission" date="2020-03" db="EMBL/GenBank/DDBJ databases">
        <title>FDA dAtabase for Regulatory Grade micrObial Sequences (FDA-ARGOS): Supporting development and validation of Infectious Disease Dx tests.</title>
        <authorList>
            <person name="Campos J."/>
            <person name="Goldberg B."/>
            <person name="Tallon L."/>
            <person name="Sadzewicz L."/>
            <person name="Vavikolanu K."/>
            <person name="Mehta A."/>
            <person name="Aluvathingal J."/>
            <person name="Nadendla S."/>
            <person name="Nandy P."/>
            <person name="Geyer C."/>
            <person name="Yan Y."/>
            <person name="Sichtig H."/>
        </authorList>
    </citation>
    <scope>NUCLEOTIDE SEQUENCE [LARGE SCALE GENOMIC DNA]</scope>
    <source>
        <strain evidence="5 6">FDAARGOS_656</strain>
    </source>
</reference>
<dbReference type="SUPFAM" id="SSF54980">
    <property type="entry name" value="EF-G C-terminal domain-like"/>
    <property type="match status" value="1"/>
</dbReference>
<dbReference type="PANTHER" id="PTHR43261:SF1">
    <property type="entry name" value="RIBOSOME-RELEASING FACTOR 2, MITOCHONDRIAL"/>
    <property type="match status" value="1"/>
</dbReference>
<dbReference type="GO" id="GO:0003924">
    <property type="term" value="F:GTPase activity"/>
    <property type="evidence" value="ECO:0007669"/>
    <property type="project" value="TreeGrafter"/>
</dbReference>
<dbReference type="CDD" id="cd03713">
    <property type="entry name" value="EFG_mtEFG_C"/>
    <property type="match status" value="1"/>
</dbReference>
<dbReference type="InterPro" id="IPR035647">
    <property type="entry name" value="EFG_III/V"/>
</dbReference>
<proteinExistence type="predicted"/>
<accession>A0A8H6F0E0</accession>
<gene>
    <name evidence="5" type="ORF">FOB64_006052</name>
</gene>
<evidence type="ECO:0000256" key="1">
    <source>
        <dbReference type="ARBA" id="ARBA00022741"/>
    </source>
</evidence>
<sequence>MSTKVYVDSNDLGEVSHDLTQRCKAMIVEIQDQSTQNLETAAWAKDEAAKVYKIIVAETPLREMIGYLSKLRALTRGRATFDMTLIGMRRAVGNRVDSIVEEYKF</sequence>
<evidence type="ECO:0000259" key="4">
    <source>
        <dbReference type="Pfam" id="PF00679"/>
    </source>
</evidence>
<dbReference type="Gene3D" id="3.30.70.240">
    <property type="match status" value="1"/>
</dbReference>
<keyword evidence="5" id="KW-0251">Elongation factor</keyword>